<dbReference type="Proteomes" id="UP001164929">
    <property type="component" value="Chromosome 12"/>
</dbReference>
<comment type="caution">
    <text evidence="1">The sequence shown here is derived from an EMBL/GenBank/DDBJ whole genome shotgun (WGS) entry which is preliminary data.</text>
</comment>
<dbReference type="EMBL" id="JAQIZT010000012">
    <property type="protein sequence ID" value="KAJ6976899.1"/>
    <property type="molecule type" value="Genomic_DNA"/>
</dbReference>
<protein>
    <submittedName>
        <fullName evidence="1">Uncharacterized protein</fullName>
    </submittedName>
</protein>
<evidence type="ECO:0000313" key="2">
    <source>
        <dbReference type="Proteomes" id="UP001164929"/>
    </source>
</evidence>
<accession>A0AAD6Q2L2</accession>
<keyword evidence="2" id="KW-1185">Reference proteome</keyword>
<evidence type="ECO:0000313" key="1">
    <source>
        <dbReference type="EMBL" id="KAJ6976899.1"/>
    </source>
</evidence>
<gene>
    <name evidence="1" type="ORF">NC653_028927</name>
</gene>
<dbReference type="AlphaFoldDB" id="A0AAD6Q2L2"/>
<name>A0AAD6Q2L2_9ROSI</name>
<reference evidence="1" key="1">
    <citation type="journal article" date="2023" name="Mol. Ecol. Resour.">
        <title>Chromosome-level genome assembly of a triploid poplar Populus alba 'Berolinensis'.</title>
        <authorList>
            <person name="Chen S."/>
            <person name="Yu Y."/>
            <person name="Wang X."/>
            <person name="Wang S."/>
            <person name="Zhang T."/>
            <person name="Zhou Y."/>
            <person name="He R."/>
            <person name="Meng N."/>
            <person name="Wang Y."/>
            <person name="Liu W."/>
            <person name="Liu Z."/>
            <person name="Liu J."/>
            <person name="Guo Q."/>
            <person name="Huang H."/>
            <person name="Sederoff R.R."/>
            <person name="Wang G."/>
            <person name="Qu G."/>
            <person name="Chen S."/>
        </authorList>
    </citation>
    <scope>NUCLEOTIDE SEQUENCE</scope>
    <source>
        <strain evidence="1">SC-2020</strain>
    </source>
</reference>
<proteinExistence type="predicted"/>
<sequence length="114" mass="12666">MATPSSWATFDCKKRCAVQADGASYFTAGQVGPLASLKYRSQLWFHPSLMTVQGSFLDEKRGVEQKNVQVAPLNCLQRHNLLKCNTKAISSCFLRCLSSSPSHDYSSGAFRRLM</sequence>
<organism evidence="1 2">
    <name type="scientific">Populus alba x Populus x berolinensis</name>
    <dbReference type="NCBI Taxonomy" id="444605"/>
    <lineage>
        <taxon>Eukaryota</taxon>
        <taxon>Viridiplantae</taxon>
        <taxon>Streptophyta</taxon>
        <taxon>Embryophyta</taxon>
        <taxon>Tracheophyta</taxon>
        <taxon>Spermatophyta</taxon>
        <taxon>Magnoliopsida</taxon>
        <taxon>eudicotyledons</taxon>
        <taxon>Gunneridae</taxon>
        <taxon>Pentapetalae</taxon>
        <taxon>rosids</taxon>
        <taxon>fabids</taxon>
        <taxon>Malpighiales</taxon>
        <taxon>Salicaceae</taxon>
        <taxon>Saliceae</taxon>
        <taxon>Populus</taxon>
    </lineage>
</organism>